<evidence type="ECO:0000313" key="3">
    <source>
        <dbReference type="EMBL" id="AGK96795.1"/>
    </source>
</evidence>
<reference evidence="3 4" key="1">
    <citation type="submission" date="2012-01" db="EMBL/GenBank/DDBJ databases">
        <title>Complete sequence of chromosome of Clostridium pasteurianum BC1.</title>
        <authorList>
            <consortium name="US DOE Joint Genome Institute"/>
            <person name="Lucas S."/>
            <person name="Han J."/>
            <person name="Lapidus A."/>
            <person name="Cheng J.-F."/>
            <person name="Goodwin L."/>
            <person name="Pitluck S."/>
            <person name="Peters L."/>
            <person name="Mikhailova N."/>
            <person name="Teshima H."/>
            <person name="Detter J.C."/>
            <person name="Han C."/>
            <person name="Tapia R."/>
            <person name="Land M."/>
            <person name="Hauser L."/>
            <person name="Kyrpides N."/>
            <person name="Ivanova N."/>
            <person name="Pagani I."/>
            <person name="Dunn J."/>
            <person name="Taghavi S."/>
            <person name="Francis A."/>
            <person name="van der Lelie D."/>
            <person name="Woyke T."/>
        </authorList>
    </citation>
    <scope>NUCLEOTIDE SEQUENCE [LARGE SCALE GENOMIC DNA]</scope>
    <source>
        <strain evidence="3 4">BC1</strain>
    </source>
</reference>
<feature type="compositionally biased region" description="Polar residues" evidence="1">
    <location>
        <begin position="7"/>
        <end position="20"/>
    </location>
</feature>
<dbReference type="eggNOG" id="COG4695">
    <property type="taxonomic scope" value="Bacteria"/>
</dbReference>
<gene>
    <name evidence="3" type="ORF">Clopa_1895</name>
</gene>
<evidence type="ECO:0000256" key="1">
    <source>
        <dbReference type="SAM" id="MobiDB-lite"/>
    </source>
</evidence>
<feature type="region of interest" description="Disordered" evidence="1">
    <location>
        <begin position="402"/>
        <end position="427"/>
    </location>
</feature>
<dbReference type="RefSeq" id="WP_015615113.1">
    <property type="nucleotide sequence ID" value="NC_021182.1"/>
</dbReference>
<dbReference type="EMBL" id="CP003261">
    <property type="protein sequence ID" value="AGK96795.1"/>
    <property type="molecule type" value="Genomic_DNA"/>
</dbReference>
<keyword evidence="4" id="KW-1185">Reference proteome</keyword>
<proteinExistence type="predicted"/>
<dbReference type="HOGENOM" id="CLU_386719_0_0_9"/>
<dbReference type="PATRIC" id="fig|86416.3.peg.1866"/>
<feature type="domain" description="Phage head morphogenesis" evidence="2">
    <location>
        <begin position="596"/>
        <end position="705"/>
    </location>
</feature>
<protein>
    <submittedName>
        <fullName evidence="3">Phage-related protein</fullName>
    </submittedName>
</protein>
<dbReference type="AlphaFoldDB" id="R4KAY1"/>
<dbReference type="eggNOG" id="COG2369">
    <property type="taxonomic scope" value="Bacteria"/>
</dbReference>
<dbReference type="KEGG" id="cpas:Clopa_1895"/>
<dbReference type="OrthoDB" id="9765386at2"/>
<sequence>MYRPRTKSGNTQIHSNSMQGKQKKYNGYASQQINIPPNLTTGDFLRTYGDGSNWLYACVSKISQNIADVDWSAYSGDKELTEKQSQALAVLNHPNPYISRYELMELTDMWMSLCGKSFWVIEKDKAGRNREIWPVSPLDMWIVPDRNDYIKGYIYKSGADQIPFTPDQVIFFNNPDPYNQYGGIGQAQGCRNSLEIDKYSNEHNRNFFYNGAKLSGILNVEQDLDDESFDRLTEQFRDNHMSVDRAHSIAMIEGSKASFTDLTMNNKDMDFYNLRQLTRDEILGVFGVNKSILGLDQTSSLANMETAEYSFQKHVIRPRLRRIQDKLNNEYVQLFGEDDVQLQFTDPVPANKEFLVATIGQLTNKMITVNEGRKILNKLLDDVELDLLSDGDVIYNPMNLVPMGTPPVTQQTVPTSDATDNNDTTEELPQKSIRKTNKSTKAKLKQLIQKSNITRIQERDKMSKPLENEFQDTMTKYFKVMKDDVIKKFNDGSRNPVDLVVWDKTLTQIVTPLYAKIFKTSGNAVVNEFKGYSNILRKDAGNTDNVNIVFDYKDPNVTRAIKNKVMKIKGVNQTTKDNVAELIKDMYESEEDNFTIKDISDAISNMPEFDEARAETIAQTEVMSSINQATISTYQQNSNLIDGKSWLAVGDSHTRDSHIQASMDYDESNSIAVDDYFNLNGNDCLCPGDGELPPEESINCRCCMMPVVKVDETE</sequence>
<dbReference type="Pfam" id="PF04860">
    <property type="entry name" value="Phage_portal"/>
    <property type="match status" value="1"/>
</dbReference>
<accession>R4KAY1</accession>
<dbReference type="Proteomes" id="UP000013523">
    <property type="component" value="Chromosome"/>
</dbReference>
<name>R4KAY1_CLOPA</name>
<organism evidence="3 4">
    <name type="scientific">Clostridium pasteurianum BC1</name>
    <dbReference type="NCBI Taxonomy" id="86416"/>
    <lineage>
        <taxon>Bacteria</taxon>
        <taxon>Bacillati</taxon>
        <taxon>Bacillota</taxon>
        <taxon>Clostridia</taxon>
        <taxon>Eubacteriales</taxon>
        <taxon>Clostridiaceae</taxon>
        <taxon>Clostridium</taxon>
    </lineage>
</organism>
<dbReference type="InterPro" id="IPR006944">
    <property type="entry name" value="Phage/GTA_portal"/>
</dbReference>
<feature type="compositionally biased region" description="Low complexity" evidence="1">
    <location>
        <begin position="406"/>
        <end position="415"/>
    </location>
</feature>
<evidence type="ECO:0000313" key="4">
    <source>
        <dbReference type="Proteomes" id="UP000013523"/>
    </source>
</evidence>
<dbReference type="STRING" id="86416.Clopa_1895"/>
<dbReference type="Pfam" id="PF04233">
    <property type="entry name" value="Phage_Mu_F"/>
    <property type="match status" value="1"/>
</dbReference>
<dbReference type="InterPro" id="IPR006528">
    <property type="entry name" value="Phage_head_morphogenesis_dom"/>
</dbReference>
<feature type="region of interest" description="Disordered" evidence="1">
    <location>
        <begin position="1"/>
        <end position="21"/>
    </location>
</feature>
<evidence type="ECO:0000259" key="2">
    <source>
        <dbReference type="Pfam" id="PF04233"/>
    </source>
</evidence>